<dbReference type="Proteomes" id="UP001443914">
    <property type="component" value="Unassembled WGS sequence"/>
</dbReference>
<dbReference type="Gene3D" id="3.40.50.1240">
    <property type="entry name" value="Phosphoglycerate mutase-like"/>
    <property type="match status" value="1"/>
</dbReference>
<proteinExistence type="predicted"/>
<dbReference type="InterPro" id="IPR029033">
    <property type="entry name" value="His_PPase_superfam"/>
</dbReference>
<protein>
    <submittedName>
        <fullName evidence="1">Uncharacterized protein</fullName>
    </submittedName>
</protein>
<keyword evidence="2" id="KW-1185">Reference proteome</keyword>
<reference evidence="1" key="1">
    <citation type="submission" date="2024-03" db="EMBL/GenBank/DDBJ databases">
        <title>WGS assembly of Saponaria officinalis var. Norfolk2.</title>
        <authorList>
            <person name="Jenkins J."/>
            <person name="Shu S."/>
            <person name="Grimwood J."/>
            <person name="Barry K."/>
            <person name="Goodstein D."/>
            <person name="Schmutz J."/>
            <person name="Leebens-Mack J."/>
            <person name="Osbourn A."/>
        </authorList>
    </citation>
    <scope>NUCLEOTIDE SEQUENCE [LARGE SCALE GENOMIC DNA]</scope>
    <source>
        <strain evidence="1">JIC</strain>
    </source>
</reference>
<dbReference type="PANTHER" id="PTHR47623:SF1">
    <property type="entry name" value="OS09G0287300 PROTEIN"/>
    <property type="match status" value="1"/>
</dbReference>
<dbReference type="AlphaFoldDB" id="A0AAW1JN52"/>
<sequence>MQEEVKSFLHAVVHFCPSFYSVAAMDGQTSEHLQEMIGKFSTDDILTIMCMGHNRGWEEAASTFTGSAIELKTCNAALLETHGNSWKEAFAFAAPGGWKLHGIITPDTSFDVNAPT</sequence>
<organism evidence="1 2">
    <name type="scientific">Saponaria officinalis</name>
    <name type="common">Common soapwort</name>
    <name type="synonym">Lychnis saponaria</name>
    <dbReference type="NCBI Taxonomy" id="3572"/>
    <lineage>
        <taxon>Eukaryota</taxon>
        <taxon>Viridiplantae</taxon>
        <taxon>Streptophyta</taxon>
        <taxon>Embryophyta</taxon>
        <taxon>Tracheophyta</taxon>
        <taxon>Spermatophyta</taxon>
        <taxon>Magnoliopsida</taxon>
        <taxon>eudicotyledons</taxon>
        <taxon>Gunneridae</taxon>
        <taxon>Pentapetalae</taxon>
        <taxon>Caryophyllales</taxon>
        <taxon>Caryophyllaceae</taxon>
        <taxon>Caryophylleae</taxon>
        <taxon>Saponaria</taxon>
    </lineage>
</organism>
<evidence type="ECO:0000313" key="2">
    <source>
        <dbReference type="Proteomes" id="UP001443914"/>
    </source>
</evidence>
<dbReference type="PANTHER" id="PTHR47623">
    <property type="entry name" value="OS09G0287300 PROTEIN"/>
    <property type="match status" value="1"/>
</dbReference>
<accession>A0AAW1JN52</accession>
<evidence type="ECO:0000313" key="1">
    <source>
        <dbReference type="EMBL" id="KAK9705306.1"/>
    </source>
</evidence>
<gene>
    <name evidence="1" type="ORF">RND81_07G046900</name>
</gene>
<dbReference type="EMBL" id="JBDFQZ010000007">
    <property type="protein sequence ID" value="KAK9705306.1"/>
    <property type="molecule type" value="Genomic_DNA"/>
</dbReference>
<name>A0AAW1JN52_SAPOF</name>
<comment type="caution">
    <text evidence="1">The sequence shown here is derived from an EMBL/GenBank/DDBJ whole genome shotgun (WGS) entry which is preliminary data.</text>
</comment>